<dbReference type="GO" id="GO:0007017">
    <property type="term" value="P:microtubule-based process"/>
    <property type="evidence" value="ECO:0007669"/>
    <property type="project" value="InterPro"/>
</dbReference>
<organism evidence="11 12">
    <name type="scientific">Caulobacter mirabilis</name>
    <dbReference type="NCBI Taxonomy" id="69666"/>
    <lineage>
        <taxon>Bacteria</taxon>
        <taxon>Pseudomonadati</taxon>
        <taxon>Pseudomonadota</taxon>
        <taxon>Alphaproteobacteria</taxon>
        <taxon>Caulobacterales</taxon>
        <taxon>Caulobacteraceae</taxon>
        <taxon>Caulobacter</taxon>
    </lineage>
</organism>
<dbReference type="GO" id="GO:0016020">
    <property type="term" value="C:membrane"/>
    <property type="evidence" value="ECO:0007669"/>
    <property type="project" value="TreeGrafter"/>
</dbReference>
<dbReference type="Proteomes" id="UP000228945">
    <property type="component" value="Chromosome"/>
</dbReference>
<dbReference type="GO" id="GO:0046872">
    <property type="term" value="F:metal ion binding"/>
    <property type="evidence" value="ECO:0007669"/>
    <property type="project" value="UniProtKB-KW"/>
</dbReference>
<proteinExistence type="inferred from homology"/>
<evidence type="ECO:0000256" key="4">
    <source>
        <dbReference type="ARBA" id="ARBA00022833"/>
    </source>
</evidence>
<feature type="domain" description="Peptidase M48" evidence="9">
    <location>
        <begin position="150"/>
        <end position="326"/>
    </location>
</feature>
<dbReference type="InterPro" id="IPR051156">
    <property type="entry name" value="Mito/Outer_Membr_Metalloprot"/>
</dbReference>
<name>A0A2D2AV97_9CAUL</name>
<keyword evidence="8" id="KW-0472">Membrane</keyword>
<dbReference type="GO" id="GO:0005525">
    <property type="term" value="F:GTP binding"/>
    <property type="evidence" value="ECO:0007669"/>
    <property type="project" value="InterPro"/>
</dbReference>
<keyword evidence="5 6" id="KW-0482">Metalloprotease</keyword>
<evidence type="ECO:0000256" key="3">
    <source>
        <dbReference type="ARBA" id="ARBA00022801"/>
    </source>
</evidence>
<keyword evidence="8" id="KW-0812">Transmembrane</keyword>
<evidence type="ECO:0000259" key="10">
    <source>
        <dbReference type="Pfam" id="PF23368"/>
    </source>
</evidence>
<keyword evidence="3 6" id="KW-0378">Hydrolase</keyword>
<dbReference type="AlphaFoldDB" id="A0A2D2AV97"/>
<dbReference type="GO" id="GO:0051603">
    <property type="term" value="P:proteolysis involved in protein catabolic process"/>
    <property type="evidence" value="ECO:0007669"/>
    <property type="project" value="TreeGrafter"/>
</dbReference>
<dbReference type="OrthoDB" id="9810445at2"/>
<dbReference type="GO" id="GO:0005874">
    <property type="term" value="C:microtubule"/>
    <property type="evidence" value="ECO:0007669"/>
    <property type="project" value="InterPro"/>
</dbReference>
<keyword evidence="2" id="KW-0479">Metal-binding</keyword>
<keyword evidence="1 6" id="KW-0645">Protease</keyword>
<evidence type="ECO:0000256" key="1">
    <source>
        <dbReference type="ARBA" id="ARBA00022670"/>
    </source>
</evidence>
<gene>
    <name evidence="11" type="ORF">CSW64_05640</name>
</gene>
<feature type="region of interest" description="Disordered" evidence="7">
    <location>
        <begin position="313"/>
        <end position="340"/>
    </location>
</feature>
<dbReference type="Pfam" id="PF01435">
    <property type="entry name" value="Peptidase_M48"/>
    <property type="match status" value="1"/>
</dbReference>
<dbReference type="EMBL" id="CP024201">
    <property type="protein sequence ID" value="ATQ41930.1"/>
    <property type="molecule type" value="Genomic_DNA"/>
</dbReference>
<evidence type="ECO:0000256" key="2">
    <source>
        <dbReference type="ARBA" id="ARBA00022723"/>
    </source>
</evidence>
<dbReference type="InterPro" id="IPR017975">
    <property type="entry name" value="Tubulin_CS"/>
</dbReference>
<reference evidence="11 12" key="1">
    <citation type="submission" date="2017-10" db="EMBL/GenBank/DDBJ databases">
        <title>Genome sequence of Caulobacter mirabilis FWC38.</title>
        <authorList>
            <person name="Fiebig A."/>
            <person name="Crosson S."/>
        </authorList>
    </citation>
    <scope>NUCLEOTIDE SEQUENCE [LARGE SCALE GENOMIC DNA]</scope>
    <source>
        <strain evidence="11 12">FWC 38</strain>
    </source>
</reference>
<dbReference type="InterPro" id="IPR055518">
    <property type="entry name" value="DUF7092"/>
</dbReference>
<feature type="transmembrane region" description="Helical" evidence="8">
    <location>
        <begin position="91"/>
        <end position="113"/>
    </location>
</feature>
<keyword evidence="12" id="KW-1185">Reference proteome</keyword>
<dbReference type="PANTHER" id="PTHR22726:SF1">
    <property type="entry name" value="METALLOENDOPEPTIDASE OMA1, MITOCHONDRIAL"/>
    <property type="match status" value="1"/>
</dbReference>
<evidence type="ECO:0000256" key="7">
    <source>
        <dbReference type="SAM" id="MobiDB-lite"/>
    </source>
</evidence>
<dbReference type="CDD" id="cd07332">
    <property type="entry name" value="M48C_Oma1_like"/>
    <property type="match status" value="1"/>
</dbReference>
<dbReference type="PROSITE" id="PS00227">
    <property type="entry name" value="TUBULIN"/>
    <property type="match status" value="1"/>
</dbReference>
<keyword evidence="4 6" id="KW-0862">Zinc</keyword>
<dbReference type="InterPro" id="IPR001915">
    <property type="entry name" value="Peptidase_M48"/>
</dbReference>
<evidence type="ECO:0000313" key="12">
    <source>
        <dbReference type="Proteomes" id="UP000228945"/>
    </source>
</evidence>
<dbReference type="Gene3D" id="3.30.2010.10">
    <property type="entry name" value="Metalloproteases ('zincins'), catalytic domain"/>
    <property type="match status" value="1"/>
</dbReference>
<comment type="similarity">
    <text evidence="6">Belongs to the peptidase M48 family.</text>
</comment>
<dbReference type="KEGG" id="cmb:CSW64_05640"/>
<evidence type="ECO:0000256" key="6">
    <source>
        <dbReference type="RuleBase" id="RU003983"/>
    </source>
</evidence>
<keyword evidence="8" id="KW-1133">Transmembrane helix</keyword>
<accession>A0A2D2AV97</accession>
<evidence type="ECO:0000256" key="5">
    <source>
        <dbReference type="ARBA" id="ARBA00023049"/>
    </source>
</evidence>
<evidence type="ECO:0000259" key="9">
    <source>
        <dbReference type="Pfam" id="PF01435"/>
    </source>
</evidence>
<dbReference type="Pfam" id="PF23368">
    <property type="entry name" value="DUF7092"/>
    <property type="match status" value="1"/>
</dbReference>
<comment type="cofactor">
    <cofactor evidence="6">
        <name>Zn(2+)</name>
        <dbReference type="ChEBI" id="CHEBI:29105"/>
    </cofactor>
    <text evidence="6">Binds 1 zinc ion per subunit.</text>
</comment>
<sequence length="354" mass="37705">MQGRYFDGRSARPHDVIVTAESGELAGQGEGVAFRWPLAEVELVDEDQGRVRLGRRRSDERLVLDAAEWDVIGGGALKTVRKAAGRRERRLVIALAAAGVTLGLGIFVGIPAASGPLAKATPPELEAQMGDNMAGQLKLGLRPCDGQVGQAALQTASERLAAHADMPFDIKVTAVRAPLVNAFALPGGTILVTDDLIQLADTPDELMAVVAHEIAHVEKRHAMQAAWRSMGVGLVLDAVVGGGTGAGQQAVLLFGGFTEQRFSRQLEREADDRAMQLLTAEGISTRGMADFFDRLADHKSSREARDVVEWFSSHPDTGRRSQAARAAAKPGRPAMSAPEWGAVRKACAKAPKKT</sequence>
<dbReference type="PANTHER" id="PTHR22726">
    <property type="entry name" value="METALLOENDOPEPTIDASE OMA1"/>
    <property type="match status" value="1"/>
</dbReference>
<evidence type="ECO:0000256" key="8">
    <source>
        <dbReference type="SAM" id="Phobius"/>
    </source>
</evidence>
<dbReference type="RefSeq" id="WP_099621186.1">
    <property type="nucleotide sequence ID" value="NZ_CP024201.1"/>
</dbReference>
<feature type="compositionally biased region" description="Low complexity" evidence="7">
    <location>
        <begin position="320"/>
        <end position="334"/>
    </location>
</feature>
<feature type="domain" description="DUF7092" evidence="10">
    <location>
        <begin position="2"/>
        <end position="63"/>
    </location>
</feature>
<evidence type="ECO:0000313" key="11">
    <source>
        <dbReference type="EMBL" id="ATQ41930.1"/>
    </source>
</evidence>
<dbReference type="GO" id="GO:0004222">
    <property type="term" value="F:metalloendopeptidase activity"/>
    <property type="evidence" value="ECO:0007669"/>
    <property type="project" value="InterPro"/>
</dbReference>
<protein>
    <submittedName>
        <fullName evidence="11">Uncharacterized protein</fullName>
    </submittedName>
</protein>